<dbReference type="NCBIfam" id="NF038119">
    <property type="entry name" value="PEP_CTERM_MHFG"/>
    <property type="match status" value="1"/>
</dbReference>
<reference evidence="2 3" key="1">
    <citation type="submission" date="2019-12" db="EMBL/GenBank/DDBJ databases">
        <title>Draft Genome Sequences of Six Type Strains of the Genus Massilia.</title>
        <authorList>
            <person name="Miess H."/>
            <person name="Frediansyah A."/>
            <person name="Goeker M."/>
            <person name="Gross H."/>
        </authorList>
    </citation>
    <scope>NUCLEOTIDE SEQUENCE [LARGE SCALE GENOMIC DNA]</scope>
    <source>
        <strain evidence="2 3">DSM 26639</strain>
    </source>
</reference>
<protein>
    <submittedName>
        <fullName evidence="2">PEP-CTERM sorting domain-containing protein</fullName>
    </submittedName>
</protein>
<sequence length="245" mass="26867">MSFPQLGSPMQILLAAAAAALLTQPECSWNRPGADPYRGTVAAALERYRDIPRADRVRIAERIAAGTPDDDVRIGRDTIDGQFRYRDEIRDMHFGGSATPPRLCRAVNRHAWRADHTEPAAVYCSGEHCVVIPRVCGNVSRIERIRPKVPVTVDITLPAPPPTVPSPQPFDWATGTELGLADHPVPAEPEDETPPPARDLVQPTPPLVWHTDPVPPAPVPEPSGWAMLVTGLAACAWCVRRRRCR</sequence>
<gene>
    <name evidence="2" type="ORF">GO485_04305</name>
</gene>
<evidence type="ECO:0000313" key="3">
    <source>
        <dbReference type="Proteomes" id="UP000437862"/>
    </source>
</evidence>
<dbReference type="EMBL" id="CP046904">
    <property type="protein sequence ID" value="QGZ38349.1"/>
    <property type="molecule type" value="Genomic_DNA"/>
</dbReference>
<proteinExistence type="predicted"/>
<dbReference type="NCBIfam" id="TIGR02595">
    <property type="entry name" value="PEP_CTERM"/>
    <property type="match status" value="1"/>
</dbReference>
<feature type="region of interest" description="Disordered" evidence="1">
    <location>
        <begin position="160"/>
        <end position="206"/>
    </location>
</feature>
<name>A0ABX6FL78_9BURK</name>
<keyword evidence="3" id="KW-1185">Reference proteome</keyword>
<evidence type="ECO:0000313" key="2">
    <source>
        <dbReference type="EMBL" id="QGZ38349.1"/>
    </source>
</evidence>
<accession>A0ABX6FL78</accession>
<dbReference type="InterPro" id="IPR013424">
    <property type="entry name" value="Ice-binding_C"/>
</dbReference>
<evidence type="ECO:0000256" key="1">
    <source>
        <dbReference type="SAM" id="MobiDB-lite"/>
    </source>
</evidence>
<dbReference type="Proteomes" id="UP000437862">
    <property type="component" value="Chromosome"/>
</dbReference>
<organism evidence="2 3">
    <name type="scientific">Pseudoduganella flava</name>
    <dbReference type="NCBI Taxonomy" id="871742"/>
    <lineage>
        <taxon>Bacteria</taxon>
        <taxon>Pseudomonadati</taxon>
        <taxon>Pseudomonadota</taxon>
        <taxon>Betaproteobacteria</taxon>
        <taxon>Burkholderiales</taxon>
        <taxon>Oxalobacteraceae</taxon>
        <taxon>Telluria group</taxon>
        <taxon>Pseudoduganella</taxon>
    </lineage>
</organism>